<feature type="domain" description="HAT C-terminal dimerisation" evidence="2">
    <location>
        <begin position="1021"/>
        <end position="1100"/>
    </location>
</feature>
<proteinExistence type="predicted"/>
<dbReference type="RefSeq" id="XP_072820316.1">
    <property type="nucleotide sequence ID" value="XM_072964215.1"/>
</dbReference>
<feature type="region of interest" description="Disordered" evidence="1">
    <location>
        <begin position="356"/>
        <end position="376"/>
    </location>
</feature>
<evidence type="ECO:0000313" key="6">
    <source>
        <dbReference type="RefSeq" id="XP_072820317.1"/>
    </source>
</evidence>
<gene>
    <name evidence="4 5 6 7 8 9" type="primary">LRRC61</name>
</gene>
<dbReference type="PANTHER" id="PTHR47241:SF3">
    <property type="entry name" value="HAT C-TERMINAL DIMERISATION DOMAIN-CONTAINING PROTEIN"/>
    <property type="match status" value="1"/>
</dbReference>
<evidence type="ECO:0000313" key="8">
    <source>
        <dbReference type="RefSeq" id="XP_072820319.1"/>
    </source>
</evidence>
<dbReference type="RefSeq" id="XP_072820319.1">
    <property type="nucleotide sequence ID" value="XM_072964218.1"/>
</dbReference>
<sequence>MDPETTNVQRAVGVLVQGGSVGSEGVNIRLHSPRSLGLSSHCPKLPSMLEVETVRKPPKKHTPSRSVGQEPPLCADSAETRSKSPATTLASSSSKFNTRATNTSCGLGWDAGGHLPENEVKLEFADIEEKAGGSRKIRASNSQKKSERELPLQRKRPRPLPRALSVPSPDQAFLEEQEEGPLGPHVCSKKRRAYSLERPGLHPAVSGANCHASPGQDKNKPKGDPGPCGLKSVLGQEPPVQPRKKVSKQKACGRRKEGEPAARTLRDPVLSSGQAPSSLVLVQTSSLDRREVGQPGENEVRQTDVLIARLAREVRHLKKWKKRHLLPGVGEQPPLLSLQRPLCPKKLVSTAGVEAKGWAPGPPPGPLDTTGQKPTPDLRRFFTTVNYRNICRVTCTLCHASIKQGKVKGQSQPSGLVRHLARKHGLDVGRKPTAAGPGREQGGAENKQKGLPAGAAGQVSQGLPSPRRCPDASPPEDGEGQAAPGRPEQLVQALSPLPTPTRDKPTVAPVEGGEDQGGLYAPNQPRAQAWNHSIAELLCSLALPLSFVSSPPFRRFMAQVDPCYHLPPPAFFSGKALPLLHEAMGEQVRQEMRWAKGGCVHLSVSVAAQDTVVDYVAITAHWGVTRPGSQQVGSGSPRKQAVLWVRGLPLESVLEDRQRELREQLSLWLSHGSLRPGFLVAGGCPSLEQVVRTEGYIPVPCFVHCLDSLVGSFLCHHHSVQIILGTARAICSHFQGSAEARRLLSQLQRRCGLPAHQPFWELSDHWVSAYRLMEWLVEQQRPLQEYEEKHQLGKAGTALSAMFWSLTDSLVQLLRPFQMVVREASTTQASLSLVLPQLRYLHIFLEQVRGYFEEQSAGEMGAAVRLAEGLALQLTTDGQLTELFHREEFVLATLLDPRFKGRIEAILPAGADIDHWKQVLVYKVKEIMVSEYSLPPSPSLQSPRAVRADSALSGRVARSSGAEGKDQEDPMQRGSASESLLFGQREKSLLEQLESVGLLASRRSGASLSMENHQASVIVKKYLRENEAVGAQEDPLAYWEKRWDVWPALARLATIYLSCPPTGTFSASVLASLGSRTITEHDPSLPVDAIQYLLFLKTNLENFPSYTPPPLIFPSGDLADVEQTSEPDCTV</sequence>
<feature type="compositionally biased region" description="Basic residues" evidence="1">
    <location>
        <begin position="242"/>
        <end position="253"/>
    </location>
</feature>
<evidence type="ECO:0000313" key="9">
    <source>
        <dbReference type="RefSeq" id="XP_072820320.1"/>
    </source>
</evidence>
<dbReference type="InterPro" id="IPR012337">
    <property type="entry name" value="RNaseH-like_sf"/>
</dbReference>
<dbReference type="RefSeq" id="XP_072820315.1">
    <property type="nucleotide sequence ID" value="XM_072964214.1"/>
</dbReference>
<accession>A0ABM5DHD2</accession>
<feature type="region of interest" description="Disordered" evidence="1">
    <location>
        <begin position="423"/>
        <end position="522"/>
    </location>
</feature>
<organism evidence="3 5">
    <name type="scientific">Vicugna pacos</name>
    <name type="common">Alpaca</name>
    <name type="synonym">Lama pacos</name>
    <dbReference type="NCBI Taxonomy" id="30538"/>
    <lineage>
        <taxon>Eukaryota</taxon>
        <taxon>Metazoa</taxon>
        <taxon>Chordata</taxon>
        <taxon>Craniata</taxon>
        <taxon>Vertebrata</taxon>
        <taxon>Euteleostomi</taxon>
        <taxon>Mammalia</taxon>
        <taxon>Eutheria</taxon>
        <taxon>Laurasiatheria</taxon>
        <taxon>Artiodactyla</taxon>
        <taxon>Tylopoda</taxon>
        <taxon>Camelidae</taxon>
        <taxon>Vicugna</taxon>
    </lineage>
</organism>
<dbReference type="Proteomes" id="UP001652581">
    <property type="component" value="Chromosome 7"/>
</dbReference>
<evidence type="ECO:0000313" key="4">
    <source>
        <dbReference type="RefSeq" id="XP_072820315.1"/>
    </source>
</evidence>
<evidence type="ECO:0000313" key="3">
    <source>
        <dbReference type="Proteomes" id="UP001652581"/>
    </source>
</evidence>
<dbReference type="RefSeq" id="XP_072820318.1">
    <property type="nucleotide sequence ID" value="XM_072964217.1"/>
</dbReference>
<feature type="compositionally biased region" description="Basic and acidic residues" evidence="1">
    <location>
        <begin position="254"/>
        <end position="266"/>
    </location>
</feature>
<dbReference type="GeneID" id="102527446"/>
<feature type="compositionally biased region" description="Polar residues" evidence="1">
    <location>
        <begin position="83"/>
        <end position="105"/>
    </location>
</feature>
<feature type="region of interest" description="Disordered" evidence="1">
    <location>
        <begin position="198"/>
        <end position="277"/>
    </location>
</feature>
<evidence type="ECO:0000313" key="5">
    <source>
        <dbReference type="RefSeq" id="XP_072820316.1"/>
    </source>
</evidence>
<dbReference type="RefSeq" id="XP_072820317.1">
    <property type="nucleotide sequence ID" value="XM_072964216.1"/>
</dbReference>
<dbReference type="SUPFAM" id="SSF53098">
    <property type="entry name" value="Ribonuclease H-like"/>
    <property type="match status" value="1"/>
</dbReference>
<feature type="region of interest" description="Disordered" evidence="1">
    <location>
        <begin position="954"/>
        <end position="976"/>
    </location>
</feature>
<dbReference type="PANTHER" id="PTHR47241">
    <property type="entry name" value="FINGER PROTEIN, PUTATIVE-RELATED"/>
    <property type="match status" value="1"/>
</dbReference>
<keyword evidence="3" id="KW-1185">Reference proteome</keyword>
<protein>
    <submittedName>
        <fullName evidence="4 5">Leucine-rich repeat-containing protein 61 isoform X1</fullName>
    </submittedName>
</protein>
<dbReference type="Pfam" id="PF05699">
    <property type="entry name" value="Dimer_Tnp_hAT"/>
    <property type="match status" value="1"/>
</dbReference>
<feature type="region of interest" description="Disordered" evidence="1">
    <location>
        <begin position="53"/>
        <end position="114"/>
    </location>
</feature>
<feature type="region of interest" description="Disordered" evidence="1">
    <location>
        <begin position="126"/>
        <end position="186"/>
    </location>
</feature>
<name>A0ABM5DHD2_VICPA</name>
<reference evidence="4 5" key="1">
    <citation type="submission" date="2025-05" db="UniProtKB">
        <authorList>
            <consortium name="RefSeq"/>
        </authorList>
    </citation>
    <scope>IDENTIFICATION</scope>
</reference>
<dbReference type="InterPro" id="IPR052865">
    <property type="entry name" value="Zinc_finger_BED"/>
</dbReference>
<evidence type="ECO:0000313" key="7">
    <source>
        <dbReference type="RefSeq" id="XP_072820318.1"/>
    </source>
</evidence>
<dbReference type="InterPro" id="IPR008906">
    <property type="entry name" value="HATC_C_dom"/>
</dbReference>
<evidence type="ECO:0000259" key="2">
    <source>
        <dbReference type="Pfam" id="PF05699"/>
    </source>
</evidence>
<evidence type="ECO:0000256" key="1">
    <source>
        <dbReference type="SAM" id="MobiDB-lite"/>
    </source>
</evidence>
<dbReference type="RefSeq" id="XP_072820320.1">
    <property type="nucleotide sequence ID" value="XM_072964219.1"/>
</dbReference>